<organism evidence="2">
    <name type="scientific">Selaginella moellendorffii</name>
    <name type="common">Spikemoss</name>
    <dbReference type="NCBI Taxonomy" id="88036"/>
    <lineage>
        <taxon>Eukaryota</taxon>
        <taxon>Viridiplantae</taxon>
        <taxon>Streptophyta</taxon>
        <taxon>Embryophyta</taxon>
        <taxon>Tracheophyta</taxon>
        <taxon>Lycopodiopsida</taxon>
        <taxon>Selaginellales</taxon>
        <taxon>Selaginellaceae</taxon>
        <taxon>Selaginella</taxon>
    </lineage>
</organism>
<keyword evidence="2" id="KW-1185">Reference proteome</keyword>
<name>D8T7Z8_SELML</name>
<dbReference type="EMBL" id="GL377687">
    <property type="protein sequence ID" value="EFJ07291.1"/>
    <property type="molecule type" value="Genomic_DNA"/>
</dbReference>
<sequence length="193" mass="21614">MGSATLRAAECMLEATVRKVDDKVGLATVSAVHYPDPAQHNVFGLFPQRYIHAEGNLGRAQRFIHQGTALTKAEKFRYPPGPKEFLLPLRTVEVVACLLYILKLPKQLGRSHQCLAQTSMTSEHVSWKHLCQNSADRINMVVPNATRSEKWLCRAYATFLAALNNVHGLDIDRNDAVQAMLFLPYDQTRSSPL</sequence>
<gene>
    <name evidence="1" type="ORF">SELMODRAFT_429994</name>
</gene>
<protein>
    <submittedName>
        <fullName evidence="1">Uncharacterized protein</fullName>
    </submittedName>
</protein>
<proteinExistence type="predicted"/>
<reference evidence="1 2" key="1">
    <citation type="journal article" date="2011" name="Science">
        <title>The Selaginella genome identifies genetic changes associated with the evolution of vascular plants.</title>
        <authorList>
            <person name="Banks J.A."/>
            <person name="Nishiyama T."/>
            <person name="Hasebe M."/>
            <person name="Bowman J.L."/>
            <person name="Gribskov M."/>
            <person name="dePamphilis C."/>
            <person name="Albert V.A."/>
            <person name="Aono N."/>
            <person name="Aoyama T."/>
            <person name="Ambrose B.A."/>
            <person name="Ashton N.W."/>
            <person name="Axtell M.J."/>
            <person name="Barker E."/>
            <person name="Barker M.S."/>
            <person name="Bennetzen J.L."/>
            <person name="Bonawitz N.D."/>
            <person name="Chapple C."/>
            <person name="Cheng C."/>
            <person name="Correa L.G."/>
            <person name="Dacre M."/>
            <person name="DeBarry J."/>
            <person name="Dreyer I."/>
            <person name="Elias M."/>
            <person name="Engstrom E.M."/>
            <person name="Estelle M."/>
            <person name="Feng L."/>
            <person name="Finet C."/>
            <person name="Floyd S.K."/>
            <person name="Frommer W.B."/>
            <person name="Fujita T."/>
            <person name="Gramzow L."/>
            <person name="Gutensohn M."/>
            <person name="Harholt J."/>
            <person name="Hattori M."/>
            <person name="Heyl A."/>
            <person name="Hirai T."/>
            <person name="Hiwatashi Y."/>
            <person name="Ishikawa M."/>
            <person name="Iwata M."/>
            <person name="Karol K.G."/>
            <person name="Koehler B."/>
            <person name="Kolukisaoglu U."/>
            <person name="Kubo M."/>
            <person name="Kurata T."/>
            <person name="Lalonde S."/>
            <person name="Li K."/>
            <person name="Li Y."/>
            <person name="Litt A."/>
            <person name="Lyons E."/>
            <person name="Manning G."/>
            <person name="Maruyama T."/>
            <person name="Michael T.P."/>
            <person name="Mikami K."/>
            <person name="Miyazaki S."/>
            <person name="Morinaga S."/>
            <person name="Murata T."/>
            <person name="Mueller-Roeber B."/>
            <person name="Nelson D.R."/>
            <person name="Obara M."/>
            <person name="Oguri Y."/>
            <person name="Olmstead R.G."/>
            <person name="Onodera N."/>
            <person name="Petersen B.L."/>
            <person name="Pils B."/>
            <person name="Prigge M."/>
            <person name="Rensing S.A."/>
            <person name="Riano-Pachon D.M."/>
            <person name="Roberts A.W."/>
            <person name="Sato Y."/>
            <person name="Scheller H.V."/>
            <person name="Schulz B."/>
            <person name="Schulz C."/>
            <person name="Shakirov E.V."/>
            <person name="Shibagaki N."/>
            <person name="Shinohara N."/>
            <person name="Shippen D.E."/>
            <person name="Soerensen I."/>
            <person name="Sotooka R."/>
            <person name="Sugimoto N."/>
            <person name="Sugita M."/>
            <person name="Sumikawa N."/>
            <person name="Tanurdzic M."/>
            <person name="Theissen G."/>
            <person name="Ulvskov P."/>
            <person name="Wakazuki S."/>
            <person name="Weng J.K."/>
            <person name="Willats W.W."/>
            <person name="Wipf D."/>
            <person name="Wolf P.G."/>
            <person name="Yang L."/>
            <person name="Zimmer A.D."/>
            <person name="Zhu Q."/>
            <person name="Mitros T."/>
            <person name="Hellsten U."/>
            <person name="Loque D."/>
            <person name="Otillar R."/>
            <person name="Salamov A."/>
            <person name="Schmutz J."/>
            <person name="Shapiro H."/>
            <person name="Lindquist E."/>
            <person name="Lucas S."/>
            <person name="Rokhsar D."/>
            <person name="Grigoriev I.V."/>
        </authorList>
    </citation>
    <scope>NUCLEOTIDE SEQUENCE [LARGE SCALE GENOMIC DNA]</scope>
</reference>
<dbReference type="Proteomes" id="UP000001514">
    <property type="component" value="Unassembled WGS sequence"/>
</dbReference>
<evidence type="ECO:0000313" key="1">
    <source>
        <dbReference type="EMBL" id="EFJ07291.1"/>
    </source>
</evidence>
<dbReference type="InParanoid" id="D8T7Z8"/>
<evidence type="ECO:0000313" key="2">
    <source>
        <dbReference type="Proteomes" id="UP000001514"/>
    </source>
</evidence>
<accession>D8T7Z8</accession>
<dbReference type="AlphaFoldDB" id="D8T7Z8"/>
<dbReference type="Gramene" id="EFJ07291">
    <property type="protein sequence ID" value="EFJ07291"/>
    <property type="gene ID" value="SELMODRAFT_429994"/>
</dbReference>
<dbReference type="KEGG" id="smo:SELMODRAFT_429994"/>
<dbReference type="HOGENOM" id="CLU_1410975_0_0_1"/>